<dbReference type="Proteomes" id="UP000501926">
    <property type="component" value="Chromosome"/>
</dbReference>
<dbReference type="Pfam" id="PF00213">
    <property type="entry name" value="OSCP"/>
    <property type="match status" value="1"/>
</dbReference>
<reference evidence="10" key="1">
    <citation type="submission" date="2017-10" db="EMBL/GenBank/DDBJ databases">
        <authorList>
            <person name="Frank J."/>
        </authorList>
    </citation>
    <scope>NUCLEOTIDE SEQUENCE [LARGE SCALE GENOMIC DNA]</scope>
</reference>
<name>A0A2C9CA50_KUEST</name>
<dbReference type="EMBL" id="CP049055">
    <property type="protein sequence ID" value="QII11664.1"/>
    <property type="molecule type" value="Genomic_DNA"/>
</dbReference>
<evidence type="ECO:0000313" key="10">
    <source>
        <dbReference type="Proteomes" id="UP000221734"/>
    </source>
</evidence>
<dbReference type="NCBIfam" id="TIGR01145">
    <property type="entry name" value="ATP_synt_delta"/>
    <property type="match status" value="1"/>
</dbReference>
<evidence type="ECO:0000256" key="2">
    <source>
        <dbReference type="ARBA" id="ARBA00022448"/>
    </source>
</evidence>
<keyword evidence="3 7" id="KW-0375">Hydrogen ion transport</keyword>
<dbReference type="Proteomes" id="UP000221734">
    <property type="component" value="Chromosome Kuenenia_stuttgartiensis_MBR1"/>
</dbReference>
<dbReference type="PRINTS" id="PR00125">
    <property type="entry name" value="ATPASEDELTA"/>
</dbReference>
<evidence type="ECO:0000256" key="6">
    <source>
        <dbReference type="ARBA" id="ARBA00023310"/>
    </source>
</evidence>
<keyword evidence="7" id="KW-0139">CF(1)</keyword>
<evidence type="ECO:0000313" key="8">
    <source>
        <dbReference type="EMBL" id="QII11664.1"/>
    </source>
</evidence>
<comment type="subcellular location">
    <subcellularLocation>
        <location evidence="7">Cell membrane</location>
        <topology evidence="7">Peripheral membrane protein</topology>
    </subcellularLocation>
    <subcellularLocation>
        <location evidence="1">Membrane</location>
    </subcellularLocation>
</comment>
<organism evidence="9 10">
    <name type="scientific">Kuenenia stuttgartiensis</name>
    <dbReference type="NCBI Taxonomy" id="174633"/>
    <lineage>
        <taxon>Bacteria</taxon>
        <taxon>Pseudomonadati</taxon>
        <taxon>Planctomycetota</taxon>
        <taxon>Candidatus Brocadiia</taxon>
        <taxon>Candidatus Brocadiales</taxon>
        <taxon>Candidatus Brocadiaceae</taxon>
        <taxon>Candidatus Kuenenia</taxon>
    </lineage>
</organism>
<dbReference type="OrthoDB" id="9802471at2"/>
<comment type="function">
    <text evidence="7">This protein is part of the stalk that links CF(0) to CF(1). It either transmits conformational changes from CF(0) to CF(1) or is implicated in proton conduction.</text>
</comment>
<dbReference type="Gene3D" id="1.10.520.20">
    <property type="entry name" value="N-terminal domain of the delta subunit of the F1F0-ATP synthase"/>
    <property type="match status" value="1"/>
</dbReference>
<reference evidence="9" key="2">
    <citation type="submission" date="2017-10" db="EMBL/GenBank/DDBJ databases">
        <authorList>
            <person name="Banno H."/>
            <person name="Chua N.-H."/>
        </authorList>
    </citation>
    <scope>NUCLEOTIDE SEQUENCE [LARGE SCALE GENOMIC DNA]</scope>
    <source>
        <strain evidence="9">Kuenenia_mbr1_ru-nijmegen</strain>
    </source>
</reference>
<comment type="function">
    <text evidence="7">F(1)F(0) ATP synthase produces ATP from ADP in the presence of a proton or sodium gradient. F-type ATPases consist of two structural domains, F(1) containing the extramembraneous catalytic core and F(0) containing the membrane proton channel, linked together by a central stalk and a peripheral stalk. During catalysis, ATP synthesis in the catalytic domain of F(1) is coupled via a rotary mechanism of the central stalk subunits to proton translocation.</text>
</comment>
<dbReference type="PANTHER" id="PTHR11910">
    <property type="entry name" value="ATP SYNTHASE DELTA CHAIN"/>
    <property type="match status" value="1"/>
</dbReference>
<evidence type="ECO:0000256" key="1">
    <source>
        <dbReference type="ARBA" id="ARBA00004370"/>
    </source>
</evidence>
<dbReference type="KEGG" id="kst:KSMBR1_0124"/>
<dbReference type="RefSeq" id="WP_099323584.1">
    <property type="nucleotide sequence ID" value="NZ_CP049055.1"/>
</dbReference>
<evidence type="ECO:0000256" key="7">
    <source>
        <dbReference type="HAMAP-Rule" id="MF_01416"/>
    </source>
</evidence>
<evidence type="ECO:0000256" key="4">
    <source>
        <dbReference type="ARBA" id="ARBA00023065"/>
    </source>
</evidence>
<dbReference type="HAMAP" id="MF_01416">
    <property type="entry name" value="ATP_synth_delta_bact"/>
    <property type="match status" value="1"/>
</dbReference>
<reference evidence="8 11" key="3">
    <citation type="submission" date="2020-02" db="EMBL/GenBank/DDBJ databases">
        <title>Newly sequenced genome of strain CSTR1 showed variability in Candidatus Kuenenia stuttgartiensis genomes.</title>
        <authorList>
            <person name="Ding C."/>
            <person name="Adrian L."/>
        </authorList>
    </citation>
    <scope>NUCLEOTIDE SEQUENCE [LARGE SCALE GENOMIC DNA]</scope>
    <source>
        <strain evidence="8 11">CSTR1</strain>
    </source>
</reference>
<evidence type="ECO:0000313" key="9">
    <source>
        <dbReference type="EMBL" id="SOH02644.1"/>
    </source>
</evidence>
<proteinExistence type="inferred from homology"/>
<dbReference type="AlphaFoldDB" id="A0A2C9CA50"/>
<evidence type="ECO:0000313" key="11">
    <source>
        <dbReference type="Proteomes" id="UP000501926"/>
    </source>
</evidence>
<keyword evidence="5 7" id="KW-0472">Membrane</keyword>
<accession>A0A2C9CA50</accession>
<keyword evidence="7" id="KW-1003">Cell membrane</keyword>
<keyword evidence="4 7" id="KW-0406">Ion transport</keyword>
<protein>
    <recommendedName>
        <fullName evidence="7">ATP synthase subunit delta</fullName>
    </recommendedName>
    <alternativeName>
        <fullName evidence="7">ATP synthase F(1) sector subunit delta</fullName>
    </alternativeName>
    <alternativeName>
        <fullName evidence="7">F-type ATPase subunit delta</fullName>
        <shortName evidence="7">F-ATPase subunit delta</shortName>
    </alternativeName>
</protein>
<evidence type="ECO:0000256" key="5">
    <source>
        <dbReference type="ARBA" id="ARBA00023136"/>
    </source>
</evidence>
<gene>
    <name evidence="7 9" type="primary">atpH</name>
    <name evidence="8" type="ORF">KsCSTR_22850</name>
    <name evidence="9" type="ORF">KSMBR1_0124</name>
</gene>
<keyword evidence="2 7" id="KW-0813">Transport</keyword>
<dbReference type="InterPro" id="IPR000711">
    <property type="entry name" value="ATPase_OSCP/dsu"/>
</dbReference>
<dbReference type="GO" id="GO:0046933">
    <property type="term" value="F:proton-transporting ATP synthase activity, rotational mechanism"/>
    <property type="evidence" value="ECO:0007669"/>
    <property type="project" value="UniProtKB-UniRule"/>
</dbReference>
<sequence length="182" mass="20486">MLDKSVAVTFVNALLEVAADRDLLGQIEKDLDLLSDTMTRHADFKKMLLHPSITHKEKKDTIKAVFGEYVSGLMIDFLYLLVDRRREALLDVIPDVYRKVVDKKKGVVRAKIQAAIPIVGERLENLRAGIKKLTGKIVEIEVVENPQILGGLVVEIENKMIDGSVASRLRNLRSKLMEIRAN</sequence>
<dbReference type="EMBL" id="LT934425">
    <property type="protein sequence ID" value="SOH02644.1"/>
    <property type="molecule type" value="Genomic_DNA"/>
</dbReference>
<dbReference type="SUPFAM" id="SSF47928">
    <property type="entry name" value="N-terminal domain of the delta subunit of the F1F0-ATP synthase"/>
    <property type="match status" value="1"/>
</dbReference>
<keyword evidence="10" id="KW-1185">Reference proteome</keyword>
<dbReference type="InterPro" id="IPR026015">
    <property type="entry name" value="ATP_synth_OSCP/delta_N_sf"/>
</dbReference>
<dbReference type="GO" id="GO:0045259">
    <property type="term" value="C:proton-transporting ATP synthase complex"/>
    <property type="evidence" value="ECO:0007669"/>
    <property type="project" value="UniProtKB-KW"/>
</dbReference>
<dbReference type="GO" id="GO:0005886">
    <property type="term" value="C:plasma membrane"/>
    <property type="evidence" value="ECO:0007669"/>
    <property type="project" value="UniProtKB-SubCell"/>
</dbReference>
<comment type="similarity">
    <text evidence="7">Belongs to the ATPase delta chain family.</text>
</comment>
<evidence type="ECO:0000256" key="3">
    <source>
        <dbReference type="ARBA" id="ARBA00022781"/>
    </source>
</evidence>
<keyword evidence="6 7" id="KW-0066">ATP synthesis</keyword>